<reference evidence="5 6" key="1">
    <citation type="submission" date="2016-10" db="EMBL/GenBank/DDBJ databases">
        <authorList>
            <person name="de Groot N.N."/>
        </authorList>
    </citation>
    <scope>NUCLEOTIDE SEQUENCE [LARGE SCALE GENOMIC DNA]</scope>
    <source>
        <strain evidence="5 6">DSM 27842</strain>
    </source>
</reference>
<dbReference type="EMBL" id="FODS01000023">
    <property type="protein sequence ID" value="SEP08010.1"/>
    <property type="molecule type" value="Genomic_DNA"/>
</dbReference>
<evidence type="ECO:0000256" key="1">
    <source>
        <dbReference type="ARBA" id="ARBA00023235"/>
    </source>
</evidence>
<dbReference type="PANTHER" id="PTHR43489:SF6">
    <property type="entry name" value="HYDROXYPYRUVATE ISOMERASE-RELATED"/>
    <property type="match status" value="1"/>
</dbReference>
<dbReference type="AlphaFoldDB" id="A0A1H8UXP7"/>
<dbReference type="InterPro" id="IPR026040">
    <property type="entry name" value="HyI-like"/>
</dbReference>
<dbReference type="PANTHER" id="PTHR43489">
    <property type="entry name" value="ISOMERASE"/>
    <property type="match status" value="1"/>
</dbReference>
<feature type="active site" description="Proton donor/acceptor" evidence="3">
    <location>
        <position position="234"/>
    </location>
</feature>
<dbReference type="PIRSF" id="PIRSF006241">
    <property type="entry name" value="HyI"/>
    <property type="match status" value="1"/>
</dbReference>
<dbReference type="GO" id="GO:0008903">
    <property type="term" value="F:hydroxypyruvate isomerase activity"/>
    <property type="evidence" value="ECO:0007669"/>
    <property type="project" value="TreeGrafter"/>
</dbReference>
<protein>
    <submittedName>
        <fullName evidence="5">Hydroxypyruvate isomerase</fullName>
    </submittedName>
</protein>
<evidence type="ECO:0000259" key="4">
    <source>
        <dbReference type="Pfam" id="PF01261"/>
    </source>
</evidence>
<sequence>MLRFAADISTLFTELPLVDRIAAARHAGFTAVEIPSPYDTQATEILDALRISNMKLALINAPPPNRAGGARGYAAVPTGQDRFRHDFKRALRFAQVLGADLMHIMAGKAEGPEARETLIDNLRWATDAAPMQKLTIEPVNTGDMPGYFLDDFDLAAEILDAVSAPNLALQFDAYHAQKITGDAMAAWAAHGHRAGHVQIAQTPRRSEPDTGEIDYPAFFDRLDADGFTGFVSAEYKPAGVTTTAGLGWLRAAL</sequence>
<proteinExistence type="inferred from homology"/>
<name>A0A1H8UXP7_9RHOB</name>
<comment type="similarity">
    <text evidence="2">Belongs to the hyi family.</text>
</comment>
<evidence type="ECO:0000313" key="5">
    <source>
        <dbReference type="EMBL" id="SEP08010.1"/>
    </source>
</evidence>
<feature type="active site" description="Proton donor/acceptor" evidence="3">
    <location>
        <position position="137"/>
    </location>
</feature>
<dbReference type="InterPro" id="IPR050417">
    <property type="entry name" value="Sugar_Epim/Isomerase"/>
</dbReference>
<keyword evidence="1 2" id="KW-0413">Isomerase</keyword>
<keyword evidence="6" id="KW-1185">Reference proteome</keyword>
<keyword evidence="5" id="KW-0670">Pyruvate</keyword>
<dbReference type="RefSeq" id="WP_093119871.1">
    <property type="nucleotide sequence ID" value="NZ_FODS01000023.1"/>
</dbReference>
<dbReference type="Pfam" id="PF01261">
    <property type="entry name" value="AP_endonuc_2"/>
    <property type="match status" value="1"/>
</dbReference>
<gene>
    <name evidence="5" type="ORF">SAMN04490248_12333</name>
</gene>
<dbReference type="InterPro" id="IPR013022">
    <property type="entry name" value="Xyl_isomerase-like_TIM-brl"/>
</dbReference>
<dbReference type="Proteomes" id="UP000198893">
    <property type="component" value="Unassembled WGS sequence"/>
</dbReference>
<accession>A0A1H8UXP7</accession>
<feature type="domain" description="Xylose isomerase-like TIM barrel" evidence="4">
    <location>
        <begin position="21"/>
        <end position="251"/>
    </location>
</feature>
<evidence type="ECO:0000313" key="6">
    <source>
        <dbReference type="Proteomes" id="UP000198893"/>
    </source>
</evidence>
<dbReference type="GO" id="GO:0046487">
    <property type="term" value="P:glyoxylate metabolic process"/>
    <property type="evidence" value="ECO:0007669"/>
    <property type="project" value="TreeGrafter"/>
</dbReference>
<dbReference type="STRING" id="569882.SAMN04490248_12333"/>
<dbReference type="InterPro" id="IPR036237">
    <property type="entry name" value="Xyl_isomerase-like_sf"/>
</dbReference>
<evidence type="ECO:0000256" key="2">
    <source>
        <dbReference type="PIRNR" id="PIRNR006241"/>
    </source>
</evidence>
<dbReference type="SUPFAM" id="SSF51658">
    <property type="entry name" value="Xylose isomerase-like"/>
    <property type="match status" value="1"/>
</dbReference>
<organism evidence="5 6">
    <name type="scientific">Salinihabitans flavidus</name>
    <dbReference type="NCBI Taxonomy" id="569882"/>
    <lineage>
        <taxon>Bacteria</taxon>
        <taxon>Pseudomonadati</taxon>
        <taxon>Pseudomonadota</taxon>
        <taxon>Alphaproteobacteria</taxon>
        <taxon>Rhodobacterales</taxon>
        <taxon>Roseobacteraceae</taxon>
        <taxon>Salinihabitans</taxon>
    </lineage>
</organism>
<evidence type="ECO:0000256" key="3">
    <source>
        <dbReference type="PIRSR" id="PIRSR006241-50"/>
    </source>
</evidence>
<dbReference type="Gene3D" id="3.20.20.150">
    <property type="entry name" value="Divalent-metal-dependent TIM barrel enzymes"/>
    <property type="match status" value="1"/>
</dbReference>
<dbReference type="OrthoDB" id="9786584at2"/>